<dbReference type="PANTHER" id="PTHR43806">
    <property type="entry name" value="PEPTIDASE S8"/>
    <property type="match status" value="1"/>
</dbReference>
<dbReference type="Proteomes" id="UP000186914">
    <property type="component" value="Unassembled WGS sequence"/>
</dbReference>
<dbReference type="PROSITE" id="PS51892">
    <property type="entry name" value="SUBTILASE"/>
    <property type="match status" value="1"/>
</dbReference>
<reference evidence="9" key="1">
    <citation type="submission" date="2017-01" db="EMBL/GenBank/DDBJ databases">
        <authorList>
            <person name="Varghese N."/>
            <person name="Submissions S."/>
        </authorList>
    </citation>
    <scope>NUCLEOTIDE SEQUENCE [LARGE SCALE GENOMIC DNA]</scope>
    <source>
        <strain evidence="9">CGMCC 1.7737</strain>
    </source>
</reference>
<accession>A0A1N7FEZ2</accession>
<dbReference type="AlphaFoldDB" id="A0A1N7FEZ2"/>
<dbReference type="RefSeq" id="WP_076433576.1">
    <property type="nucleotide sequence ID" value="NZ_FTNO01000008.1"/>
</dbReference>
<dbReference type="PROSITE" id="PS00138">
    <property type="entry name" value="SUBTILASE_SER"/>
    <property type="match status" value="1"/>
</dbReference>
<keyword evidence="4 5" id="KW-0720">Serine protease</keyword>
<comment type="similarity">
    <text evidence="1 5 6">Belongs to the peptidase S8 family.</text>
</comment>
<feature type="active site" description="Charge relay system" evidence="5">
    <location>
        <position position="387"/>
    </location>
</feature>
<dbReference type="PROSITE" id="PS51318">
    <property type="entry name" value="TAT"/>
    <property type="match status" value="1"/>
</dbReference>
<dbReference type="Gene3D" id="3.40.50.200">
    <property type="entry name" value="Peptidase S8/S53 domain"/>
    <property type="match status" value="1"/>
</dbReference>
<dbReference type="InterPro" id="IPR036852">
    <property type="entry name" value="Peptidase_S8/S53_dom_sf"/>
</dbReference>
<name>A0A1N7FEZ2_9EURY</name>
<dbReference type="EMBL" id="FTNO01000008">
    <property type="protein sequence ID" value="SIR98796.1"/>
    <property type="molecule type" value="Genomic_DNA"/>
</dbReference>
<dbReference type="Pfam" id="PF00082">
    <property type="entry name" value="Peptidase_S8"/>
    <property type="match status" value="1"/>
</dbReference>
<protein>
    <submittedName>
        <fullName evidence="8">Subtilase family protein</fullName>
    </submittedName>
</protein>
<dbReference type="InterPro" id="IPR023828">
    <property type="entry name" value="Peptidase_S8_Ser-AS"/>
</dbReference>
<feature type="domain" description="Peptidase S8/S53" evidence="7">
    <location>
        <begin position="125"/>
        <end position="432"/>
    </location>
</feature>
<keyword evidence="3 5" id="KW-0378">Hydrolase</keyword>
<evidence type="ECO:0000259" key="7">
    <source>
        <dbReference type="Pfam" id="PF00082"/>
    </source>
</evidence>
<dbReference type="InterPro" id="IPR023827">
    <property type="entry name" value="Peptidase_S8_Asp-AS"/>
</dbReference>
<evidence type="ECO:0000313" key="8">
    <source>
        <dbReference type="EMBL" id="SIR98796.1"/>
    </source>
</evidence>
<keyword evidence="9" id="KW-1185">Reference proteome</keyword>
<keyword evidence="2 5" id="KW-0645">Protease</keyword>
<evidence type="ECO:0000256" key="3">
    <source>
        <dbReference type="ARBA" id="ARBA00022801"/>
    </source>
</evidence>
<dbReference type="PRINTS" id="PR00723">
    <property type="entry name" value="SUBTILISIN"/>
</dbReference>
<sequence length="444" mass="47637">MTHYNRRQFLETTGTTLGALALTSSLVGADSTQRFIVDRQSLGSERNVEVIHDLAPVDLLVVNATEDALGGAQYARDKQYSPRLPDAVFRQSARVVYPPEGEDLYEYQWDKQDQQIPATHEITRGEGTRVAVIDSGIGAGHPELQGTVNADLSKNFTPDSLGAPGPYGGPHGTHVAGSIAASDQNDTGVIGSAPATELVDLRVFSEVNSASFSAWMGDVLAAIVYSAEIGADAANLSLGWTFRFREDGWGKFWGKSMQRTTTYANRQGTVLTHACGNWGGTLQFDKDQRDSSETAGGLTVSATGPIGFMWRDKGLEEPPYAPAYYTNYGTNAVDLAAPGGNVDEEAVGTGVNWKYDLVLNTVAIPEYNDADEYLGATYGYDWYAGTSMAAPQVAGAAALLKSANPQMNANQLKSTLKQVAEVPKGYDKKYYGSGYLDTYAAVSQ</sequence>
<dbReference type="SUPFAM" id="SSF52743">
    <property type="entry name" value="Subtilisin-like"/>
    <property type="match status" value="1"/>
</dbReference>
<dbReference type="GO" id="GO:0006508">
    <property type="term" value="P:proteolysis"/>
    <property type="evidence" value="ECO:0007669"/>
    <property type="project" value="UniProtKB-KW"/>
</dbReference>
<evidence type="ECO:0000256" key="2">
    <source>
        <dbReference type="ARBA" id="ARBA00022670"/>
    </source>
</evidence>
<evidence type="ECO:0000256" key="6">
    <source>
        <dbReference type="RuleBase" id="RU003355"/>
    </source>
</evidence>
<evidence type="ECO:0000256" key="4">
    <source>
        <dbReference type="ARBA" id="ARBA00022825"/>
    </source>
</evidence>
<dbReference type="InterPro" id="IPR022398">
    <property type="entry name" value="Peptidase_S8_His-AS"/>
</dbReference>
<dbReference type="GO" id="GO:0004252">
    <property type="term" value="F:serine-type endopeptidase activity"/>
    <property type="evidence" value="ECO:0007669"/>
    <property type="project" value="UniProtKB-UniRule"/>
</dbReference>
<feature type="active site" description="Charge relay system" evidence="5">
    <location>
        <position position="134"/>
    </location>
</feature>
<dbReference type="PROSITE" id="PS00137">
    <property type="entry name" value="SUBTILASE_HIS"/>
    <property type="match status" value="1"/>
</dbReference>
<evidence type="ECO:0000313" key="9">
    <source>
        <dbReference type="Proteomes" id="UP000186914"/>
    </source>
</evidence>
<dbReference type="InterPro" id="IPR006311">
    <property type="entry name" value="TAT_signal"/>
</dbReference>
<dbReference type="PANTHER" id="PTHR43806:SF11">
    <property type="entry name" value="CEREVISIN-RELATED"/>
    <property type="match status" value="1"/>
</dbReference>
<dbReference type="OrthoDB" id="341609at2157"/>
<dbReference type="InterPro" id="IPR050131">
    <property type="entry name" value="Peptidase_S8_subtilisin-like"/>
</dbReference>
<dbReference type="InterPro" id="IPR015500">
    <property type="entry name" value="Peptidase_S8_subtilisin-rel"/>
</dbReference>
<evidence type="ECO:0000256" key="5">
    <source>
        <dbReference type="PROSITE-ProRule" id="PRU01240"/>
    </source>
</evidence>
<proteinExistence type="inferred from homology"/>
<evidence type="ECO:0000256" key="1">
    <source>
        <dbReference type="ARBA" id="ARBA00011073"/>
    </source>
</evidence>
<gene>
    <name evidence="8" type="ORF">SAMN05421858_5013</name>
</gene>
<dbReference type="InterPro" id="IPR000209">
    <property type="entry name" value="Peptidase_S8/S53_dom"/>
</dbReference>
<organism evidence="8 9">
    <name type="scientific">Haladaptatus litoreus</name>
    <dbReference type="NCBI Taxonomy" id="553468"/>
    <lineage>
        <taxon>Archaea</taxon>
        <taxon>Methanobacteriati</taxon>
        <taxon>Methanobacteriota</taxon>
        <taxon>Stenosarchaea group</taxon>
        <taxon>Halobacteria</taxon>
        <taxon>Halobacteriales</taxon>
        <taxon>Haladaptataceae</taxon>
        <taxon>Haladaptatus</taxon>
    </lineage>
</organism>
<feature type="active site" description="Charge relay system" evidence="5">
    <location>
        <position position="171"/>
    </location>
</feature>
<dbReference type="PROSITE" id="PS00136">
    <property type="entry name" value="SUBTILASE_ASP"/>
    <property type="match status" value="1"/>
</dbReference>